<evidence type="ECO:0000256" key="1">
    <source>
        <dbReference type="ARBA" id="ARBA00005417"/>
    </source>
</evidence>
<evidence type="ECO:0000256" key="2">
    <source>
        <dbReference type="ARBA" id="ARBA00022448"/>
    </source>
</evidence>
<evidence type="ECO:0000313" key="6">
    <source>
        <dbReference type="EMBL" id="CCY78304.1"/>
    </source>
</evidence>
<dbReference type="GO" id="GO:0016887">
    <property type="term" value="F:ATP hydrolysis activity"/>
    <property type="evidence" value="ECO:0007669"/>
    <property type="project" value="InterPro"/>
</dbReference>
<dbReference type="PANTHER" id="PTHR42798:SF6">
    <property type="entry name" value="CELL DIVISION ATP-BINDING PROTEIN FTSE"/>
    <property type="match status" value="1"/>
</dbReference>
<gene>
    <name evidence="6" type="ORF">BN569_01236</name>
</gene>
<dbReference type="AlphaFoldDB" id="R5LLF7"/>
<dbReference type="EMBL" id="CAYU010000103">
    <property type="protein sequence ID" value="CCY78304.1"/>
    <property type="molecule type" value="Genomic_DNA"/>
</dbReference>
<accession>R5LLF7</accession>
<feature type="domain" description="ABC transporter" evidence="5">
    <location>
        <begin position="2"/>
        <end position="219"/>
    </location>
</feature>
<keyword evidence="3" id="KW-0547">Nucleotide-binding</keyword>
<evidence type="ECO:0000256" key="4">
    <source>
        <dbReference type="ARBA" id="ARBA00022840"/>
    </source>
</evidence>
<dbReference type="InterPro" id="IPR017911">
    <property type="entry name" value="MacB-like_ATP-bd"/>
</dbReference>
<proteinExistence type="inferred from homology"/>
<dbReference type="GO" id="GO:0098796">
    <property type="term" value="C:membrane protein complex"/>
    <property type="evidence" value="ECO:0007669"/>
    <property type="project" value="UniProtKB-ARBA"/>
</dbReference>
<evidence type="ECO:0000313" key="7">
    <source>
        <dbReference type="Proteomes" id="UP000018300"/>
    </source>
</evidence>
<dbReference type="Gene3D" id="3.40.50.300">
    <property type="entry name" value="P-loop containing nucleotide triphosphate hydrolases"/>
    <property type="match status" value="1"/>
</dbReference>
<reference evidence="6" key="1">
    <citation type="submission" date="2012-11" db="EMBL/GenBank/DDBJ databases">
        <title>Dependencies among metagenomic species, viruses, plasmids and units of genetic variation.</title>
        <authorList>
            <person name="Nielsen H.B."/>
            <person name="Almeida M."/>
            <person name="Juncker A.S."/>
            <person name="Rasmussen S."/>
            <person name="Li J."/>
            <person name="Sunagawa S."/>
            <person name="Plichta D."/>
            <person name="Gautier L."/>
            <person name="Le Chatelier E."/>
            <person name="Peletier E."/>
            <person name="Bonde I."/>
            <person name="Nielsen T."/>
            <person name="Manichanh C."/>
            <person name="Arumugam M."/>
            <person name="Batto J."/>
            <person name="Santos M.B.Q.D."/>
            <person name="Blom N."/>
            <person name="Borruel N."/>
            <person name="Burgdorf K.S."/>
            <person name="Boumezbeur F."/>
            <person name="Casellas F."/>
            <person name="Dore J."/>
            <person name="Guarner F."/>
            <person name="Hansen T."/>
            <person name="Hildebrand F."/>
            <person name="Kaas R.S."/>
            <person name="Kennedy S."/>
            <person name="Kristiansen K."/>
            <person name="Kultima J.R."/>
            <person name="Leonard P."/>
            <person name="Levenez F."/>
            <person name="Lund O."/>
            <person name="Moumen B."/>
            <person name="Le Paslier D."/>
            <person name="Pons N."/>
            <person name="Pedersen O."/>
            <person name="Prifti E."/>
            <person name="Qin J."/>
            <person name="Raes J."/>
            <person name="Tap J."/>
            <person name="Tims S."/>
            <person name="Ussery D.W."/>
            <person name="Yamada T."/>
            <person name="MetaHit consortium"/>
            <person name="Renault P."/>
            <person name="Sicheritz-Ponten T."/>
            <person name="Bork P."/>
            <person name="Wang J."/>
            <person name="Brunak S."/>
            <person name="Ehrlich S.D."/>
        </authorList>
    </citation>
    <scope>NUCLEOTIDE SEQUENCE [LARGE SCALE GENOMIC DNA]</scope>
</reference>
<dbReference type="InterPro" id="IPR027417">
    <property type="entry name" value="P-loop_NTPase"/>
</dbReference>
<keyword evidence="2" id="KW-0813">Transport</keyword>
<dbReference type="SUPFAM" id="SSF52540">
    <property type="entry name" value="P-loop containing nucleoside triphosphate hydrolases"/>
    <property type="match status" value="1"/>
</dbReference>
<keyword evidence="4" id="KW-0067">ATP-binding</keyword>
<dbReference type="SMART" id="SM00382">
    <property type="entry name" value="AAA"/>
    <property type="match status" value="1"/>
</dbReference>
<dbReference type="InterPro" id="IPR003593">
    <property type="entry name" value="AAA+_ATPase"/>
</dbReference>
<dbReference type="PANTHER" id="PTHR42798">
    <property type="entry name" value="LIPOPROTEIN-RELEASING SYSTEM ATP-BINDING PROTEIN LOLD"/>
    <property type="match status" value="1"/>
</dbReference>
<dbReference type="PROSITE" id="PS50893">
    <property type="entry name" value="ABC_TRANSPORTER_2"/>
    <property type="match status" value="1"/>
</dbReference>
<comment type="caution">
    <text evidence="6">The sequence shown here is derived from an EMBL/GenBank/DDBJ whole genome shotgun (WGS) entry which is preliminary data.</text>
</comment>
<dbReference type="GO" id="GO:0005524">
    <property type="term" value="F:ATP binding"/>
    <property type="evidence" value="ECO:0007669"/>
    <property type="project" value="UniProtKB-KW"/>
</dbReference>
<dbReference type="CDD" id="cd03255">
    <property type="entry name" value="ABC_MJ0796_LolCDE_FtsE"/>
    <property type="match status" value="1"/>
</dbReference>
<dbReference type="FunFam" id="3.40.50.300:FF:000032">
    <property type="entry name" value="Export ABC transporter ATP-binding protein"/>
    <property type="match status" value="1"/>
</dbReference>
<evidence type="ECO:0000256" key="3">
    <source>
        <dbReference type="ARBA" id="ARBA00022741"/>
    </source>
</evidence>
<dbReference type="Pfam" id="PF00005">
    <property type="entry name" value="ABC_tran"/>
    <property type="match status" value="1"/>
</dbReference>
<dbReference type="GO" id="GO:0022857">
    <property type="term" value="F:transmembrane transporter activity"/>
    <property type="evidence" value="ECO:0007669"/>
    <property type="project" value="UniProtKB-ARBA"/>
</dbReference>
<dbReference type="InterPro" id="IPR003439">
    <property type="entry name" value="ABC_transporter-like_ATP-bd"/>
</dbReference>
<dbReference type="Proteomes" id="UP000018300">
    <property type="component" value="Unassembled WGS sequence"/>
</dbReference>
<organism evidence="6 7">
    <name type="scientific">Eshraghiella crossota CAG:259</name>
    <dbReference type="NCBI Taxonomy" id="1263062"/>
    <lineage>
        <taxon>Bacteria</taxon>
        <taxon>Bacillati</taxon>
        <taxon>Bacillota</taxon>
        <taxon>Clostridia</taxon>
        <taxon>Lachnospirales</taxon>
        <taxon>Lachnospiraceae</taxon>
        <taxon>Eshraghiella</taxon>
    </lineage>
</organism>
<comment type="similarity">
    <text evidence="1">Belongs to the ABC transporter superfamily.</text>
</comment>
<sequence>MIELKNVVKVYNADDTSVKALDNISIKIDDGEYIAVMGRSGSGKSTLLNIIGGMEKVTSGQYFCNEKEISSLTIKELDLFRKNNISFIFQNYFLINSYTVSENIEVPLIAKGIPAKKRKNIVDEMMKKTGISDIAKKYPNHISGGQMQRCAIARALASDNSIILADEPTGALDAKTGQEIMELLNNIKTKGKTIILVTHDENIASYADRIVRIENGKIV</sequence>
<protein>
    <submittedName>
        <fullName evidence="6">Macrolide-specific efflux protein MacB</fullName>
    </submittedName>
</protein>
<evidence type="ECO:0000259" key="5">
    <source>
        <dbReference type="PROSITE" id="PS50893"/>
    </source>
</evidence>
<name>R5LLF7_9FIRM</name>